<dbReference type="Proteomes" id="UP000184048">
    <property type="component" value="Unassembled WGS sequence"/>
</dbReference>
<dbReference type="InterPro" id="IPR036873">
    <property type="entry name" value="Rhodanese-like_dom_sf"/>
</dbReference>
<dbReference type="AlphaFoldDB" id="A0A1M5E592"/>
<dbReference type="SUPFAM" id="SSF52821">
    <property type="entry name" value="Rhodanese/Cell cycle control phosphatase"/>
    <property type="match status" value="1"/>
</dbReference>
<dbReference type="RefSeq" id="WP_072836556.1">
    <property type="nucleotide sequence ID" value="NZ_FQUU01000017.1"/>
</dbReference>
<keyword evidence="3" id="KW-1185">Reference proteome</keyword>
<evidence type="ECO:0000313" key="3">
    <source>
        <dbReference type="Proteomes" id="UP000184048"/>
    </source>
</evidence>
<accession>A0A1M5E592</accession>
<organism evidence="2 3">
    <name type="scientific">Flavisolibacter ginsengisoli DSM 18119</name>
    <dbReference type="NCBI Taxonomy" id="1121884"/>
    <lineage>
        <taxon>Bacteria</taxon>
        <taxon>Pseudomonadati</taxon>
        <taxon>Bacteroidota</taxon>
        <taxon>Chitinophagia</taxon>
        <taxon>Chitinophagales</taxon>
        <taxon>Chitinophagaceae</taxon>
        <taxon>Flavisolibacter</taxon>
    </lineage>
</organism>
<evidence type="ECO:0000259" key="1">
    <source>
        <dbReference type="PROSITE" id="PS50206"/>
    </source>
</evidence>
<reference evidence="2 3" key="1">
    <citation type="submission" date="2016-11" db="EMBL/GenBank/DDBJ databases">
        <authorList>
            <person name="Jaros S."/>
            <person name="Januszkiewicz K."/>
            <person name="Wedrychowicz H."/>
        </authorList>
    </citation>
    <scope>NUCLEOTIDE SEQUENCE [LARGE SCALE GENOMIC DNA]</scope>
    <source>
        <strain evidence="2 3">DSM 18119</strain>
    </source>
</reference>
<evidence type="ECO:0000313" key="2">
    <source>
        <dbReference type="EMBL" id="SHF74330.1"/>
    </source>
</evidence>
<sequence length="149" mass="16654">MKSSRPFYTLILSLAFIIISITGFAQKPVNWTPDHVMQPSELAQKLNDSSTALPVIISVGPGALIPHSIVVGPVQEEENLAKLTNQLKGLDRKKEVVVYCGCCPYEHCPNVRPAVALLKELKFTNYKLLDLPHNMKTDWLDKGYPRVKL</sequence>
<dbReference type="STRING" id="1121884.SAMN02745131_03424"/>
<name>A0A1M5E592_9BACT</name>
<protein>
    <recommendedName>
        <fullName evidence="1">Rhodanese domain-containing protein</fullName>
    </recommendedName>
</protein>
<feature type="domain" description="Rhodanese" evidence="1">
    <location>
        <begin position="65"/>
        <end position="148"/>
    </location>
</feature>
<dbReference type="OrthoDB" id="760650at2"/>
<dbReference type="PROSITE" id="PS50206">
    <property type="entry name" value="RHODANESE_3"/>
    <property type="match status" value="1"/>
</dbReference>
<dbReference type="EMBL" id="FQUU01000017">
    <property type="protein sequence ID" value="SHF74330.1"/>
    <property type="molecule type" value="Genomic_DNA"/>
</dbReference>
<gene>
    <name evidence="2" type="ORF">SAMN02745131_03424</name>
</gene>
<dbReference type="InterPro" id="IPR001763">
    <property type="entry name" value="Rhodanese-like_dom"/>
</dbReference>
<proteinExistence type="predicted"/>